<dbReference type="Proteomes" id="UP000299102">
    <property type="component" value="Unassembled WGS sequence"/>
</dbReference>
<name>A0A4C1Y0Z1_EUMVA</name>
<sequence>MRMIIPPRNRERRILAAVYDTVIKEMRILTPPRNRDRRRLPATSDTVKRDAHDYSSTAYIKQRLSAAPDLPGSACSAQNPQTEIKDCGKDRLRSGLF</sequence>
<evidence type="ECO:0000313" key="1">
    <source>
        <dbReference type="EMBL" id="GBP68219.1"/>
    </source>
</evidence>
<proteinExistence type="predicted"/>
<organism evidence="1 2">
    <name type="scientific">Eumeta variegata</name>
    <name type="common">Bagworm moth</name>
    <name type="synonym">Eumeta japonica</name>
    <dbReference type="NCBI Taxonomy" id="151549"/>
    <lineage>
        <taxon>Eukaryota</taxon>
        <taxon>Metazoa</taxon>
        <taxon>Ecdysozoa</taxon>
        <taxon>Arthropoda</taxon>
        <taxon>Hexapoda</taxon>
        <taxon>Insecta</taxon>
        <taxon>Pterygota</taxon>
        <taxon>Neoptera</taxon>
        <taxon>Endopterygota</taxon>
        <taxon>Lepidoptera</taxon>
        <taxon>Glossata</taxon>
        <taxon>Ditrysia</taxon>
        <taxon>Tineoidea</taxon>
        <taxon>Psychidae</taxon>
        <taxon>Oiketicinae</taxon>
        <taxon>Eumeta</taxon>
    </lineage>
</organism>
<protein>
    <submittedName>
        <fullName evidence="1">Uncharacterized protein</fullName>
    </submittedName>
</protein>
<keyword evidence="2" id="KW-1185">Reference proteome</keyword>
<dbReference type="AlphaFoldDB" id="A0A4C1Y0Z1"/>
<evidence type="ECO:0000313" key="2">
    <source>
        <dbReference type="Proteomes" id="UP000299102"/>
    </source>
</evidence>
<accession>A0A4C1Y0Z1</accession>
<gene>
    <name evidence="1" type="ORF">EVAR_50364_1</name>
</gene>
<comment type="caution">
    <text evidence="1">The sequence shown here is derived from an EMBL/GenBank/DDBJ whole genome shotgun (WGS) entry which is preliminary data.</text>
</comment>
<reference evidence="1 2" key="1">
    <citation type="journal article" date="2019" name="Commun. Biol.">
        <title>The bagworm genome reveals a unique fibroin gene that provides high tensile strength.</title>
        <authorList>
            <person name="Kono N."/>
            <person name="Nakamura H."/>
            <person name="Ohtoshi R."/>
            <person name="Tomita M."/>
            <person name="Numata K."/>
            <person name="Arakawa K."/>
        </authorList>
    </citation>
    <scope>NUCLEOTIDE SEQUENCE [LARGE SCALE GENOMIC DNA]</scope>
</reference>
<dbReference type="EMBL" id="BGZK01001004">
    <property type="protein sequence ID" value="GBP68219.1"/>
    <property type="molecule type" value="Genomic_DNA"/>
</dbReference>